<evidence type="ECO:0000256" key="1">
    <source>
        <dbReference type="SAM" id="SignalP"/>
    </source>
</evidence>
<feature type="signal peptide" evidence="1">
    <location>
        <begin position="1"/>
        <end position="20"/>
    </location>
</feature>
<comment type="caution">
    <text evidence="2">The sequence shown here is derived from an EMBL/GenBank/DDBJ whole genome shotgun (WGS) entry which is preliminary data.</text>
</comment>
<sequence length="272" mass="29750">MKNIRLLLSALVCLCCLSCADSKLITRNNVVTLLTREEGTSNHLEQDYKLKNNAWAKIDNKGDYSVISELLPTNLVKVGTPVPIPGGVTGFKTSLIDKYYAPNSGSPSSAVSAASEVTALTYWDGKPVLQGISTVLKIRPKLDNYALKDSFPSQAETGFSPALAFGWKFSRNTFLTNKDLFGRNIRQLSITPGVLLGVGGVDLTKNNTRAPKIEFPRKALFISRGGFLSLGYNNINLGYAWGKDYATGEGSKGWLYRGETWHAIVFGFDIIK</sequence>
<evidence type="ECO:0000313" key="3">
    <source>
        <dbReference type="Proteomes" id="UP000194873"/>
    </source>
</evidence>
<dbReference type="RefSeq" id="WP_086597595.1">
    <property type="nucleotide sequence ID" value="NZ_MTSE01000090.1"/>
</dbReference>
<keyword evidence="3" id="KW-1185">Reference proteome</keyword>
<reference evidence="2 3" key="1">
    <citation type="submission" date="2017-01" db="EMBL/GenBank/DDBJ databases">
        <title>A new Hymenobacter.</title>
        <authorList>
            <person name="Liang Y."/>
            <person name="Feng F."/>
        </authorList>
    </citation>
    <scope>NUCLEOTIDE SEQUENCE [LARGE SCALE GENOMIC DNA]</scope>
    <source>
        <strain evidence="2">MIMBbqt21</strain>
    </source>
</reference>
<name>A0A243W557_9BACT</name>
<evidence type="ECO:0008006" key="4">
    <source>
        <dbReference type="Google" id="ProtNLM"/>
    </source>
</evidence>
<keyword evidence="1" id="KW-0732">Signal</keyword>
<protein>
    <recommendedName>
        <fullName evidence="4">Outer membrane protein beta-barrel domain-containing protein</fullName>
    </recommendedName>
</protein>
<organism evidence="2 3">
    <name type="scientific">Hymenobacter crusticola</name>
    <dbReference type="NCBI Taxonomy" id="1770526"/>
    <lineage>
        <taxon>Bacteria</taxon>
        <taxon>Pseudomonadati</taxon>
        <taxon>Bacteroidota</taxon>
        <taxon>Cytophagia</taxon>
        <taxon>Cytophagales</taxon>
        <taxon>Hymenobacteraceae</taxon>
        <taxon>Hymenobacter</taxon>
    </lineage>
</organism>
<dbReference type="Proteomes" id="UP000194873">
    <property type="component" value="Unassembled WGS sequence"/>
</dbReference>
<proteinExistence type="predicted"/>
<gene>
    <name evidence="2" type="ORF">BXP70_28985</name>
</gene>
<dbReference type="EMBL" id="MTSE01000090">
    <property type="protein sequence ID" value="OUJ66855.1"/>
    <property type="molecule type" value="Genomic_DNA"/>
</dbReference>
<feature type="chain" id="PRO_5011217606" description="Outer membrane protein beta-barrel domain-containing protein" evidence="1">
    <location>
        <begin position="21"/>
        <end position="272"/>
    </location>
</feature>
<evidence type="ECO:0000313" key="2">
    <source>
        <dbReference type="EMBL" id="OUJ66855.1"/>
    </source>
</evidence>
<accession>A0A243W557</accession>
<dbReference type="AlphaFoldDB" id="A0A243W557"/>